<dbReference type="EMBL" id="JAAPAO010000088">
    <property type="protein sequence ID" value="KAF4673221.1"/>
    <property type="molecule type" value="Genomic_DNA"/>
</dbReference>
<evidence type="ECO:0000256" key="3">
    <source>
        <dbReference type="ARBA" id="ARBA00012533"/>
    </source>
</evidence>
<comment type="caution">
    <text evidence="10">The sequence shown here is derived from an EMBL/GenBank/DDBJ whole genome shotgun (WGS) entry which is preliminary data.</text>
</comment>
<evidence type="ECO:0000313" key="11">
    <source>
        <dbReference type="Proteomes" id="UP000591131"/>
    </source>
</evidence>
<protein>
    <recommendedName>
        <fullName evidence="3">protein-histidine N-methyltransferase</fullName>
        <ecNumber evidence="3">2.1.1.85</ecNumber>
    </recommendedName>
</protein>
<keyword evidence="6 10" id="KW-0808">Transferase</keyword>
<dbReference type="SUPFAM" id="SSF53335">
    <property type="entry name" value="S-adenosyl-L-methionine-dependent methyltransferases"/>
    <property type="match status" value="1"/>
</dbReference>
<dbReference type="GO" id="GO:0005737">
    <property type="term" value="C:cytoplasm"/>
    <property type="evidence" value="ECO:0007669"/>
    <property type="project" value="UniProtKB-SubCell"/>
</dbReference>
<dbReference type="OrthoDB" id="436630at2759"/>
<dbReference type="InterPro" id="IPR019410">
    <property type="entry name" value="Methyltransf_16"/>
</dbReference>
<dbReference type="AlphaFoldDB" id="A0A7J6MQK7"/>
<proteinExistence type="inferred from homology"/>
<evidence type="ECO:0000313" key="10">
    <source>
        <dbReference type="EMBL" id="KAF4673221.1"/>
    </source>
</evidence>
<evidence type="ECO:0000256" key="9">
    <source>
        <dbReference type="ARBA" id="ARBA00038126"/>
    </source>
</evidence>
<evidence type="ECO:0000256" key="6">
    <source>
        <dbReference type="ARBA" id="ARBA00022679"/>
    </source>
</evidence>
<evidence type="ECO:0000256" key="8">
    <source>
        <dbReference type="ARBA" id="ARBA00023242"/>
    </source>
</evidence>
<name>A0A7J6MQK7_PERCH</name>
<gene>
    <name evidence="10" type="primary">METTL18</name>
    <name evidence="10" type="ORF">FOL47_010842</name>
</gene>
<sequence>MTDPKCRVVATNIASSDTSERISFREVDVTKDLTVEVVSSISGDFDSNVDLKSGFRVWECSIDLAKYVYENLSSEGDIHNLVELGCGHALPGIAALLKSPSAVAYLHDLDPLVLEYITSRNVAKLDESVASRARYVTGPWGRELSTVLGEGGRTFQLILSSEGIYKSSSFEPLLEMVNDLLDPVTGVALFAGKKLYFGCGGGTAPFMRASQVPPADLCRRPSRLRPKHPALNWLRNFIEEKCSEHLTCRSVAVFEDKRSNIREIVEVKKKKQHR</sequence>
<evidence type="ECO:0000256" key="5">
    <source>
        <dbReference type="ARBA" id="ARBA00022603"/>
    </source>
</evidence>
<dbReference type="EC" id="2.1.1.85" evidence="3"/>
<evidence type="ECO:0000256" key="2">
    <source>
        <dbReference type="ARBA" id="ARBA00004496"/>
    </source>
</evidence>
<accession>A0A7J6MQK7</accession>
<dbReference type="PANTHER" id="PTHR14614">
    <property type="entry name" value="HEPATOCELLULAR CARCINOMA-ASSOCIATED ANTIGEN"/>
    <property type="match status" value="1"/>
</dbReference>
<organism evidence="10 11">
    <name type="scientific">Perkinsus chesapeaki</name>
    <name type="common">Clam parasite</name>
    <name type="synonym">Perkinsus andrewsi</name>
    <dbReference type="NCBI Taxonomy" id="330153"/>
    <lineage>
        <taxon>Eukaryota</taxon>
        <taxon>Sar</taxon>
        <taxon>Alveolata</taxon>
        <taxon>Perkinsozoa</taxon>
        <taxon>Perkinsea</taxon>
        <taxon>Perkinsida</taxon>
        <taxon>Perkinsidae</taxon>
        <taxon>Perkinsus</taxon>
    </lineage>
</organism>
<dbReference type="Pfam" id="PF10294">
    <property type="entry name" value="Methyltransf_16"/>
    <property type="match status" value="1"/>
</dbReference>
<dbReference type="InterPro" id="IPR029063">
    <property type="entry name" value="SAM-dependent_MTases_sf"/>
</dbReference>
<keyword evidence="7" id="KW-0949">S-adenosyl-L-methionine</keyword>
<reference evidence="10 11" key="1">
    <citation type="submission" date="2020-04" db="EMBL/GenBank/DDBJ databases">
        <title>Perkinsus chesapeaki whole genome sequence.</title>
        <authorList>
            <person name="Bogema D.R."/>
        </authorList>
    </citation>
    <scope>NUCLEOTIDE SEQUENCE [LARGE SCALE GENOMIC DNA]</scope>
    <source>
        <strain evidence="10">ATCC PRA-425</strain>
    </source>
</reference>
<dbReference type="Proteomes" id="UP000591131">
    <property type="component" value="Unassembled WGS sequence"/>
</dbReference>
<keyword evidence="5 10" id="KW-0489">Methyltransferase</keyword>
<evidence type="ECO:0000256" key="1">
    <source>
        <dbReference type="ARBA" id="ARBA00004123"/>
    </source>
</evidence>
<evidence type="ECO:0000256" key="7">
    <source>
        <dbReference type="ARBA" id="ARBA00022691"/>
    </source>
</evidence>
<dbReference type="GO" id="GO:0005634">
    <property type="term" value="C:nucleus"/>
    <property type="evidence" value="ECO:0007669"/>
    <property type="project" value="UniProtKB-SubCell"/>
</dbReference>
<evidence type="ECO:0000256" key="4">
    <source>
        <dbReference type="ARBA" id="ARBA00022490"/>
    </source>
</evidence>
<keyword evidence="4" id="KW-0963">Cytoplasm</keyword>
<dbReference type="GO" id="GO:0032259">
    <property type="term" value="P:methylation"/>
    <property type="evidence" value="ECO:0007669"/>
    <property type="project" value="UniProtKB-KW"/>
</dbReference>
<keyword evidence="11" id="KW-1185">Reference proteome</keyword>
<dbReference type="GO" id="GO:0018064">
    <property type="term" value="F:protein-L-histidine N-tele-methyltransferase activity"/>
    <property type="evidence" value="ECO:0007669"/>
    <property type="project" value="UniProtKB-EC"/>
</dbReference>
<keyword evidence="8" id="KW-0539">Nucleus</keyword>
<dbReference type="Gene3D" id="3.40.50.150">
    <property type="entry name" value="Vaccinia Virus protein VP39"/>
    <property type="match status" value="1"/>
</dbReference>
<comment type="subcellular location">
    <subcellularLocation>
        <location evidence="2">Cytoplasm</location>
    </subcellularLocation>
    <subcellularLocation>
        <location evidence="1">Nucleus</location>
    </subcellularLocation>
</comment>
<dbReference type="PANTHER" id="PTHR14614:SF39">
    <property type="entry name" value="HISTIDINE PROTEIN METHYLTRANSFERASE 1 HOMOLOG"/>
    <property type="match status" value="1"/>
</dbReference>
<comment type="similarity">
    <text evidence="9">Belongs to the methyltransferase superfamily. METTL18 family.</text>
</comment>